<dbReference type="PANTHER" id="PTHR43861">
    <property type="entry name" value="TRANS-ACONITATE 2-METHYLTRANSFERASE-RELATED"/>
    <property type="match status" value="1"/>
</dbReference>
<dbReference type="HAMAP" id="MF_00560">
    <property type="entry name" value="Tran_acon_Me_trans"/>
    <property type="match status" value="1"/>
</dbReference>
<dbReference type="InterPro" id="IPR029063">
    <property type="entry name" value="SAM-dependent_MTases_sf"/>
</dbReference>
<dbReference type="OrthoDB" id="9795085at2"/>
<sequence length="268" mass="29262">MQDWSPALYLRFASERTRPAAELLARVPPVDATTRSLHIVDLGCGPGNSTALLVERFAGAQVLGVDTSDAMLQTARQALPQARFEQGDIATWTVSAGQPAPDLIYANAALQWVGGHDTLIPRLFAQLAPGGVLAVQMPDNRQEPSHRLMREVARLPAFAPHIGDADQVRTEILPIGAYYDLLAAPERQAASVDVWHTVYQHPMASAAAIVQWLSSTGLKPFVEGLPAELQPSFLAEYERRVDAAYPARADGQRLLAFPRLFMVARRQP</sequence>
<protein>
    <recommendedName>
        <fullName evidence="5">Trans-aconitate 2-methyltransferase</fullName>
        <ecNumber evidence="5">2.1.1.144</ecNumber>
    </recommendedName>
</protein>
<keyword evidence="4 5" id="KW-0949">S-adenosyl-L-methionine</keyword>
<evidence type="ECO:0000313" key="8">
    <source>
        <dbReference type="Proteomes" id="UP000196138"/>
    </source>
</evidence>
<dbReference type="InterPro" id="IPR023506">
    <property type="entry name" value="Trans-aconitate_MeTrfase"/>
</dbReference>
<feature type="domain" description="Methyltransferase" evidence="6">
    <location>
        <begin position="39"/>
        <end position="131"/>
    </location>
</feature>
<comment type="catalytic activity">
    <reaction evidence="5">
        <text>trans-aconitate + S-adenosyl-L-methionine = (E)-3-(methoxycarbonyl)pent-2-enedioate + S-adenosyl-L-homocysteine</text>
        <dbReference type="Rhea" id="RHEA:14969"/>
        <dbReference type="ChEBI" id="CHEBI:15708"/>
        <dbReference type="ChEBI" id="CHEBI:57470"/>
        <dbReference type="ChEBI" id="CHEBI:57856"/>
        <dbReference type="ChEBI" id="CHEBI:59789"/>
        <dbReference type="EC" id="2.1.1.144"/>
    </reaction>
</comment>
<dbReference type="InterPro" id="IPR041698">
    <property type="entry name" value="Methyltransf_25"/>
</dbReference>
<dbReference type="GO" id="GO:0005737">
    <property type="term" value="C:cytoplasm"/>
    <property type="evidence" value="ECO:0007669"/>
    <property type="project" value="UniProtKB-SubCell"/>
</dbReference>
<organism evidence="7 8">
    <name type="scientific">Comamonas serinivorans</name>
    <dbReference type="NCBI Taxonomy" id="1082851"/>
    <lineage>
        <taxon>Bacteria</taxon>
        <taxon>Pseudomonadati</taxon>
        <taxon>Pseudomonadota</taxon>
        <taxon>Betaproteobacteria</taxon>
        <taxon>Burkholderiales</taxon>
        <taxon>Comamonadaceae</taxon>
        <taxon>Comamonas</taxon>
    </lineage>
</organism>
<comment type="subcellular location">
    <subcellularLocation>
        <location evidence="5">Cytoplasm</location>
    </subcellularLocation>
</comment>
<dbReference type="RefSeq" id="WP_087281660.1">
    <property type="nucleotide sequence ID" value="NZ_CP021455.1"/>
</dbReference>
<keyword evidence="8" id="KW-1185">Reference proteome</keyword>
<keyword evidence="3 5" id="KW-0808">Transferase</keyword>
<evidence type="ECO:0000256" key="5">
    <source>
        <dbReference type="HAMAP-Rule" id="MF_00560"/>
    </source>
</evidence>
<dbReference type="Proteomes" id="UP000196138">
    <property type="component" value="Chromosome"/>
</dbReference>
<dbReference type="Gene3D" id="3.40.50.150">
    <property type="entry name" value="Vaccinia Virus protein VP39"/>
    <property type="match status" value="1"/>
</dbReference>
<evidence type="ECO:0000256" key="3">
    <source>
        <dbReference type="ARBA" id="ARBA00022679"/>
    </source>
</evidence>
<dbReference type="CDD" id="cd02440">
    <property type="entry name" value="AdoMet_MTases"/>
    <property type="match status" value="1"/>
</dbReference>
<dbReference type="GO" id="GO:0030798">
    <property type="term" value="F:trans-aconitate 2-methyltransferase activity"/>
    <property type="evidence" value="ECO:0007669"/>
    <property type="project" value="UniProtKB-UniRule"/>
</dbReference>
<dbReference type="EMBL" id="CP021455">
    <property type="protein sequence ID" value="ARU05468.1"/>
    <property type="molecule type" value="Genomic_DNA"/>
</dbReference>
<dbReference type="EC" id="2.1.1.144" evidence="5"/>
<comment type="function">
    <text evidence="5">Catalyzes the S-adenosylmethionine monomethyl esterification of trans-aconitate.</text>
</comment>
<dbReference type="SUPFAM" id="SSF53335">
    <property type="entry name" value="S-adenosyl-L-methionine-dependent methyltransferases"/>
    <property type="match status" value="1"/>
</dbReference>
<evidence type="ECO:0000256" key="2">
    <source>
        <dbReference type="ARBA" id="ARBA00022603"/>
    </source>
</evidence>
<name>A0A1Y0EPR3_9BURK</name>
<dbReference type="InterPro" id="IPR023149">
    <property type="entry name" value="Trans_acon_MeTrfase_C"/>
</dbReference>
<comment type="similarity">
    <text evidence="5">Belongs to the methyltransferase superfamily. Tam family.</text>
</comment>
<reference evidence="7 8" key="1">
    <citation type="submission" date="2017-05" db="EMBL/GenBank/DDBJ databases">
        <authorList>
            <person name="Song R."/>
            <person name="Chenine A.L."/>
            <person name="Ruprecht R.M."/>
        </authorList>
    </citation>
    <scope>NUCLEOTIDE SEQUENCE [LARGE SCALE GENOMIC DNA]</scope>
    <source>
        <strain evidence="7 8">DSM 26136</strain>
    </source>
</reference>
<dbReference type="Gene3D" id="1.10.150.290">
    <property type="entry name" value="S-adenosyl-L-methionine-dependent methyltransferases"/>
    <property type="match status" value="1"/>
</dbReference>
<evidence type="ECO:0000259" key="6">
    <source>
        <dbReference type="Pfam" id="PF13649"/>
    </source>
</evidence>
<keyword evidence="2 5" id="KW-0489">Methyltransferase</keyword>
<dbReference type="KEGG" id="cser:CCO03_12930"/>
<evidence type="ECO:0000256" key="4">
    <source>
        <dbReference type="ARBA" id="ARBA00022691"/>
    </source>
</evidence>
<dbReference type="NCBIfam" id="NF002463">
    <property type="entry name" value="PRK01683.1"/>
    <property type="match status" value="1"/>
</dbReference>
<gene>
    <name evidence="5" type="primary">tam</name>
    <name evidence="7" type="ORF">CCO03_12930</name>
</gene>
<dbReference type="GO" id="GO:0032259">
    <property type="term" value="P:methylation"/>
    <property type="evidence" value="ECO:0007669"/>
    <property type="project" value="UniProtKB-KW"/>
</dbReference>
<proteinExistence type="inferred from homology"/>
<dbReference type="Pfam" id="PF13649">
    <property type="entry name" value="Methyltransf_25"/>
    <property type="match status" value="1"/>
</dbReference>
<accession>A0A1Y0EPR3</accession>
<dbReference type="PANTHER" id="PTHR43861:SF1">
    <property type="entry name" value="TRANS-ACONITATE 2-METHYLTRANSFERASE"/>
    <property type="match status" value="1"/>
</dbReference>
<evidence type="ECO:0000256" key="1">
    <source>
        <dbReference type="ARBA" id="ARBA00022490"/>
    </source>
</evidence>
<keyword evidence="1 5" id="KW-0963">Cytoplasm</keyword>
<dbReference type="AlphaFoldDB" id="A0A1Y0EPR3"/>
<evidence type="ECO:0000313" key="7">
    <source>
        <dbReference type="EMBL" id="ARU05468.1"/>
    </source>
</evidence>